<evidence type="ECO:0000256" key="2">
    <source>
        <dbReference type="RuleBase" id="RU363034"/>
    </source>
</evidence>
<dbReference type="Gene3D" id="2.40.10.10">
    <property type="entry name" value="Trypsin-like serine proteases"/>
    <property type="match status" value="1"/>
</dbReference>
<sequence>MGVQHHALPLLLVLFGAFSGSMSTTQECGTSMRRSRQPRAGSLGRIINGKQSARGAWPWQVSLQLLHPQFGFIGHWCGGVLISPEWLLTAAHCINNDLFNLPLAALWTAVLGDWDQNLEENTEERIPIEEIVIHERFHNFQHDIALMKLSKPVKVARNSRIRAVCLPTKRFTHNETDLCIATGWGRDAEDGQLAGQLLEAKVPVHDNAICRKKYGHSVAIRSGHLCAGHLDGSTGTCVGDSGGPLQCAHTDGRWFLAGITSFGSGCAKPGFPDVYTRLSYYLPWIKSKIK</sequence>
<dbReference type="PROSITE" id="PS50240">
    <property type="entry name" value="TRYPSIN_DOM"/>
    <property type="match status" value="1"/>
</dbReference>
<keyword evidence="2" id="KW-0645">Protease</keyword>
<gene>
    <name evidence="6" type="primary">LOC108557360</name>
</gene>
<feature type="chain" id="PRO_5046216451" evidence="3">
    <location>
        <begin position="24"/>
        <end position="290"/>
    </location>
</feature>
<proteinExistence type="predicted"/>
<dbReference type="CDD" id="cd00190">
    <property type="entry name" value="Tryp_SPc"/>
    <property type="match status" value="1"/>
</dbReference>
<dbReference type="SUPFAM" id="SSF50494">
    <property type="entry name" value="Trypsin-like serine proteases"/>
    <property type="match status" value="1"/>
</dbReference>
<keyword evidence="1" id="KW-1015">Disulfide bond</keyword>
<dbReference type="Proteomes" id="UP000695000">
    <property type="component" value="Unplaced"/>
</dbReference>
<dbReference type="GeneID" id="108557360"/>
<dbReference type="InterPro" id="IPR001254">
    <property type="entry name" value="Trypsin_dom"/>
</dbReference>
<dbReference type="InterPro" id="IPR001314">
    <property type="entry name" value="Peptidase_S1A"/>
</dbReference>
<protein>
    <submittedName>
        <fullName evidence="6">Tryptase alpha/beta-1-like</fullName>
    </submittedName>
</protein>
<evidence type="ECO:0000256" key="1">
    <source>
        <dbReference type="ARBA" id="ARBA00023157"/>
    </source>
</evidence>
<accession>A0ABM1M434</accession>
<evidence type="ECO:0000313" key="6">
    <source>
        <dbReference type="RefSeq" id="XP_017769334.1"/>
    </source>
</evidence>
<keyword evidence="2" id="KW-0378">Hydrolase</keyword>
<evidence type="ECO:0000313" key="5">
    <source>
        <dbReference type="Proteomes" id="UP000695000"/>
    </source>
</evidence>
<evidence type="ECO:0000259" key="4">
    <source>
        <dbReference type="PROSITE" id="PS50240"/>
    </source>
</evidence>
<organism evidence="5 6">
    <name type="scientific">Nicrophorus vespilloides</name>
    <name type="common">Boreal carrion beetle</name>
    <dbReference type="NCBI Taxonomy" id="110193"/>
    <lineage>
        <taxon>Eukaryota</taxon>
        <taxon>Metazoa</taxon>
        <taxon>Ecdysozoa</taxon>
        <taxon>Arthropoda</taxon>
        <taxon>Hexapoda</taxon>
        <taxon>Insecta</taxon>
        <taxon>Pterygota</taxon>
        <taxon>Neoptera</taxon>
        <taxon>Endopterygota</taxon>
        <taxon>Coleoptera</taxon>
        <taxon>Polyphaga</taxon>
        <taxon>Staphyliniformia</taxon>
        <taxon>Silphidae</taxon>
        <taxon>Nicrophorinae</taxon>
        <taxon>Nicrophorus</taxon>
    </lineage>
</organism>
<dbReference type="PROSITE" id="PS00135">
    <property type="entry name" value="TRYPSIN_SER"/>
    <property type="match status" value="1"/>
</dbReference>
<keyword evidence="3" id="KW-0732">Signal</keyword>
<dbReference type="PROSITE" id="PS00134">
    <property type="entry name" value="TRYPSIN_HIS"/>
    <property type="match status" value="1"/>
</dbReference>
<feature type="domain" description="Peptidase S1" evidence="4">
    <location>
        <begin position="46"/>
        <end position="290"/>
    </location>
</feature>
<feature type="signal peptide" evidence="3">
    <location>
        <begin position="1"/>
        <end position="23"/>
    </location>
</feature>
<dbReference type="InterPro" id="IPR033116">
    <property type="entry name" value="TRYPSIN_SER"/>
</dbReference>
<reference evidence="6" key="1">
    <citation type="submission" date="2025-08" db="UniProtKB">
        <authorList>
            <consortium name="RefSeq"/>
        </authorList>
    </citation>
    <scope>IDENTIFICATION</scope>
    <source>
        <tissue evidence="6">Whole Larva</tissue>
    </source>
</reference>
<dbReference type="SMART" id="SM00020">
    <property type="entry name" value="Tryp_SPc"/>
    <property type="match status" value="1"/>
</dbReference>
<dbReference type="PANTHER" id="PTHR24252:SF7">
    <property type="entry name" value="HYALIN"/>
    <property type="match status" value="1"/>
</dbReference>
<dbReference type="InterPro" id="IPR043504">
    <property type="entry name" value="Peptidase_S1_PA_chymotrypsin"/>
</dbReference>
<dbReference type="PRINTS" id="PR00722">
    <property type="entry name" value="CHYMOTRYPSIN"/>
</dbReference>
<dbReference type="PANTHER" id="PTHR24252">
    <property type="entry name" value="ACROSIN-RELATED"/>
    <property type="match status" value="1"/>
</dbReference>
<name>A0ABM1M434_NICVS</name>
<keyword evidence="2" id="KW-0720">Serine protease</keyword>
<keyword evidence="5" id="KW-1185">Reference proteome</keyword>
<dbReference type="RefSeq" id="XP_017769334.1">
    <property type="nucleotide sequence ID" value="XM_017913845.1"/>
</dbReference>
<evidence type="ECO:0000256" key="3">
    <source>
        <dbReference type="SAM" id="SignalP"/>
    </source>
</evidence>
<dbReference type="InterPro" id="IPR018114">
    <property type="entry name" value="TRYPSIN_HIS"/>
</dbReference>
<dbReference type="InterPro" id="IPR009003">
    <property type="entry name" value="Peptidase_S1_PA"/>
</dbReference>
<dbReference type="Pfam" id="PF00089">
    <property type="entry name" value="Trypsin"/>
    <property type="match status" value="1"/>
</dbReference>